<feature type="compositionally biased region" description="Low complexity" evidence="1">
    <location>
        <begin position="150"/>
        <end position="159"/>
    </location>
</feature>
<evidence type="ECO:0000313" key="3">
    <source>
        <dbReference type="Proteomes" id="UP000198284"/>
    </source>
</evidence>
<keyword evidence="3" id="KW-1185">Reference proteome</keyword>
<accession>A0A239FDA0</accession>
<feature type="region of interest" description="Disordered" evidence="1">
    <location>
        <begin position="109"/>
        <end position="190"/>
    </location>
</feature>
<gene>
    <name evidence="2" type="ORF">SAMN06265795_103301</name>
</gene>
<proteinExistence type="predicted"/>
<protein>
    <submittedName>
        <fullName evidence="2">Uncharacterized protein</fullName>
    </submittedName>
</protein>
<evidence type="ECO:0000256" key="1">
    <source>
        <dbReference type="SAM" id="MobiDB-lite"/>
    </source>
</evidence>
<dbReference type="EMBL" id="FZOT01000003">
    <property type="protein sequence ID" value="SNS54735.1"/>
    <property type="molecule type" value="Genomic_DNA"/>
</dbReference>
<name>A0A239FDA0_9BURK</name>
<dbReference type="Proteomes" id="UP000198284">
    <property type="component" value="Unassembled WGS sequence"/>
</dbReference>
<organism evidence="2 3">
    <name type="scientific">Noviherbaspirillum humi</name>
    <dbReference type="NCBI Taxonomy" id="1688639"/>
    <lineage>
        <taxon>Bacteria</taxon>
        <taxon>Pseudomonadati</taxon>
        <taxon>Pseudomonadota</taxon>
        <taxon>Betaproteobacteria</taxon>
        <taxon>Burkholderiales</taxon>
        <taxon>Oxalobacteraceae</taxon>
        <taxon>Noviherbaspirillum</taxon>
    </lineage>
</organism>
<feature type="compositionally biased region" description="Low complexity" evidence="1">
    <location>
        <begin position="113"/>
        <end position="137"/>
    </location>
</feature>
<evidence type="ECO:0000313" key="2">
    <source>
        <dbReference type="EMBL" id="SNS54735.1"/>
    </source>
</evidence>
<sequence>MRQRAGVASRNIDSRLPSSSIQCSRLPLPLAHDLYRILQGNWVASFPHKNPWHSLRWFVKTPRLIHPSSPASGRPIFAVLAVFPYQMPAVKWHTPCLPCPVHHPRRLPCKQKPPSSRRPSPCSAAPAPRRRTVPAPRISATSPVRAINPRSSRSISSTRRQSKNAMACRAMPRTFARQRPMPRKKSPMRR</sequence>
<dbReference type="AlphaFoldDB" id="A0A239FDA0"/>
<feature type="compositionally biased region" description="Basic residues" evidence="1">
    <location>
        <begin position="180"/>
        <end position="190"/>
    </location>
</feature>
<reference evidence="2 3" key="1">
    <citation type="submission" date="2017-06" db="EMBL/GenBank/DDBJ databases">
        <authorList>
            <person name="Kim H.J."/>
            <person name="Triplett B.A."/>
        </authorList>
    </citation>
    <scope>NUCLEOTIDE SEQUENCE [LARGE SCALE GENOMIC DNA]</scope>
    <source>
        <strain evidence="2 3">U15</strain>
    </source>
</reference>